<proteinExistence type="predicted"/>
<dbReference type="Proteomes" id="UP000823618">
    <property type="component" value="Unassembled WGS sequence"/>
</dbReference>
<gene>
    <name evidence="1" type="ORF">IAC13_04090</name>
</gene>
<feature type="non-terminal residue" evidence="1">
    <location>
        <position position="1"/>
    </location>
</feature>
<reference evidence="1" key="2">
    <citation type="journal article" date="2021" name="PeerJ">
        <title>Extensive microbial diversity within the chicken gut microbiome revealed by metagenomics and culture.</title>
        <authorList>
            <person name="Gilroy R."/>
            <person name="Ravi A."/>
            <person name="Getino M."/>
            <person name="Pursley I."/>
            <person name="Horton D.L."/>
            <person name="Alikhan N.F."/>
            <person name="Baker D."/>
            <person name="Gharbi K."/>
            <person name="Hall N."/>
            <person name="Watson M."/>
            <person name="Adriaenssens E.M."/>
            <person name="Foster-Nyarko E."/>
            <person name="Jarju S."/>
            <person name="Secka A."/>
            <person name="Antonio M."/>
            <person name="Oren A."/>
            <person name="Chaudhuri R.R."/>
            <person name="La Ragione R."/>
            <person name="Hildebrand F."/>
            <person name="Pallen M.J."/>
        </authorList>
    </citation>
    <scope>NUCLEOTIDE SEQUENCE</scope>
    <source>
        <strain evidence="1">E3-2379</strain>
    </source>
</reference>
<evidence type="ECO:0000313" key="2">
    <source>
        <dbReference type="Proteomes" id="UP000823618"/>
    </source>
</evidence>
<dbReference type="EMBL" id="JADIML010000116">
    <property type="protein sequence ID" value="MBO8463092.1"/>
    <property type="molecule type" value="Genomic_DNA"/>
</dbReference>
<sequence>GLADQEVKKKIKDKYYAERVFNNVLSEQFNFENHDRDSDETGVGKIELMDLYKDGTMYAVKIGNSSAKLSYVVEQSISSTRMYKHHLLPDMPQVDKVAVWIVLKRRTHLPEINGKPDISSLKMMMLKNRLDGWKKEVRILGYTPVVYLNYWED</sequence>
<organism evidence="1 2">
    <name type="scientific">Candidatus Scybalomonas excrementavium</name>
    <dbReference type="NCBI Taxonomy" id="2840943"/>
    <lineage>
        <taxon>Bacteria</taxon>
        <taxon>Bacillati</taxon>
        <taxon>Bacillota</taxon>
        <taxon>Clostridia</taxon>
        <taxon>Lachnospirales</taxon>
        <taxon>Lachnospiraceae</taxon>
        <taxon>Lachnospiraceae incertae sedis</taxon>
        <taxon>Candidatus Scybalomonas</taxon>
    </lineage>
</organism>
<protein>
    <submittedName>
        <fullName evidence="1">Uncharacterized protein</fullName>
    </submittedName>
</protein>
<accession>A0A9D9I027</accession>
<evidence type="ECO:0000313" key="1">
    <source>
        <dbReference type="EMBL" id="MBO8463092.1"/>
    </source>
</evidence>
<dbReference type="AlphaFoldDB" id="A0A9D9I027"/>
<name>A0A9D9I027_9FIRM</name>
<comment type="caution">
    <text evidence="1">The sequence shown here is derived from an EMBL/GenBank/DDBJ whole genome shotgun (WGS) entry which is preliminary data.</text>
</comment>
<reference evidence="1" key="1">
    <citation type="submission" date="2020-10" db="EMBL/GenBank/DDBJ databases">
        <authorList>
            <person name="Gilroy R."/>
        </authorList>
    </citation>
    <scope>NUCLEOTIDE SEQUENCE</scope>
    <source>
        <strain evidence="1">E3-2379</strain>
    </source>
</reference>